<dbReference type="SUPFAM" id="SSF53067">
    <property type="entry name" value="Actin-like ATPase domain"/>
    <property type="match status" value="1"/>
</dbReference>
<gene>
    <name evidence="4" type="ORF">GCM10022410_22790</name>
</gene>
<name>A0ABP7W0M4_9BACI</name>
<evidence type="ECO:0000256" key="1">
    <source>
        <dbReference type="ARBA" id="ARBA00002486"/>
    </source>
</evidence>
<organism evidence="4 5">
    <name type="scientific">Amphibacillus indicireducens</name>
    <dbReference type="NCBI Taxonomy" id="1076330"/>
    <lineage>
        <taxon>Bacteria</taxon>
        <taxon>Bacillati</taxon>
        <taxon>Bacillota</taxon>
        <taxon>Bacilli</taxon>
        <taxon>Bacillales</taxon>
        <taxon>Bacillaceae</taxon>
        <taxon>Amphibacillus</taxon>
    </lineage>
</organism>
<evidence type="ECO:0000313" key="5">
    <source>
        <dbReference type="Proteomes" id="UP001501734"/>
    </source>
</evidence>
<dbReference type="CDD" id="cd24076">
    <property type="entry name" value="ASKHA_ATPase_ROK_BsXylR-like"/>
    <property type="match status" value="1"/>
</dbReference>
<proteinExistence type="inferred from homology"/>
<comment type="caution">
    <text evidence="4">The sequence shown here is derived from an EMBL/GenBank/DDBJ whole genome shotgun (WGS) entry which is preliminary data.</text>
</comment>
<dbReference type="Gene3D" id="1.10.10.10">
    <property type="entry name" value="Winged helix-like DNA-binding domain superfamily/Winged helix DNA-binding domain"/>
    <property type="match status" value="1"/>
</dbReference>
<dbReference type="InterPro" id="IPR043129">
    <property type="entry name" value="ATPase_NBD"/>
</dbReference>
<dbReference type="InterPro" id="IPR000600">
    <property type="entry name" value="ROK"/>
</dbReference>
<reference evidence="5" key="1">
    <citation type="journal article" date="2019" name="Int. J. Syst. Evol. Microbiol.">
        <title>The Global Catalogue of Microorganisms (GCM) 10K type strain sequencing project: providing services to taxonomists for standard genome sequencing and annotation.</title>
        <authorList>
            <consortium name="The Broad Institute Genomics Platform"/>
            <consortium name="The Broad Institute Genome Sequencing Center for Infectious Disease"/>
            <person name="Wu L."/>
            <person name="Ma J."/>
        </authorList>
    </citation>
    <scope>NUCLEOTIDE SEQUENCE [LARGE SCALE GENOMIC DNA]</scope>
    <source>
        <strain evidence="5">JCM 17250</strain>
    </source>
</reference>
<dbReference type="Pfam" id="PF00480">
    <property type="entry name" value="ROK"/>
    <property type="match status" value="1"/>
</dbReference>
<evidence type="ECO:0000256" key="3">
    <source>
        <dbReference type="ARBA" id="ARBA00022629"/>
    </source>
</evidence>
<dbReference type="PANTHER" id="PTHR18964">
    <property type="entry name" value="ROK (REPRESSOR, ORF, KINASE) FAMILY"/>
    <property type="match status" value="1"/>
</dbReference>
<dbReference type="Proteomes" id="UP001501734">
    <property type="component" value="Unassembled WGS sequence"/>
</dbReference>
<dbReference type="SUPFAM" id="SSF46785">
    <property type="entry name" value="Winged helix' DNA-binding domain"/>
    <property type="match status" value="1"/>
</dbReference>
<dbReference type="Gene3D" id="3.30.420.40">
    <property type="match status" value="2"/>
</dbReference>
<dbReference type="PANTHER" id="PTHR18964:SF149">
    <property type="entry name" value="BIFUNCTIONAL UDP-N-ACETYLGLUCOSAMINE 2-EPIMERASE_N-ACETYLMANNOSAMINE KINASE"/>
    <property type="match status" value="1"/>
</dbReference>
<dbReference type="PROSITE" id="PS01125">
    <property type="entry name" value="ROK"/>
    <property type="match status" value="1"/>
</dbReference>
<evidence type="ECO:0000313" key="4">
    <source>
        <dbReference type="EMBL" id="GAA4077530.1"/>
    </source>
</evidence>
<protein>
    <submittedName>
        <fullName evidence="4">Xylose repressor</fullName>
    </submittedName>
</protein>
<accession>A0ABP7W0M4</accession>
<keyword evidence="3" id="KW-0119">Carbohydrate metabolism</keyword>
<dbReference type="EMBL" id="BAABDL010000123">
    <property type="protein sequence ID" value="GAA4077530.1"/>
    <property type="molecule type" value="Genomic_DNA"/>
</dbReference>
<keyword evidence="5" id="KW-1185">Reference proteome</keyword>
<comment type="function">
    <text evidence="1">Transcriptional repressor of xylose-utilizing enzymes.</text>
</comment>
<dbReference type="Pfam" id="PF13412">
    <property type="entry name" value="HTH_24"/>
    <property type="match status" value="1"/>
</dbReference>
<dbReference type="InterPro" id="IPR036390">
    <property type="entry name" value="WH_DNA-bd_sf"/>
</dbReference>
<dbReference type="InterPro" id="IPR036388">
    <property type="entry name" value="WH-like_DNA-bd_sf"/>
</dbReference>
<comment type="similarity">
    <text evidence="2">Belongs to the ROK (NagC/XylR) family.</text>
</comment>
<dbReference type="RefSeq" id="WP_344913282.1">
    <property type="nucleotide sequence ID" value="NZ_BAABDL010000123.1"/>
</dbReference>
<keyword evidence="3" id="KW-0859">Xylose metabolism</keyword>
<sequence length="401" mass="43205">MKRGSFQQMKAVNKSIILTKILNDGPISRAQIAKETKLTPPTVGTIVKELIEQKMVVESSQGQSQGGRKPTMLVINQNGHYMIGIDAGPSNIDAVLTDLSGKIFTHIKTNLTLPITEEEFLSKLIETIEAILQQSAEYEKDIIGIGVGMHGVVDAEKGESLFAPNLNLRQMPVADVLSTHFPYYVKVENDVRALALGEKWFGQGKNSERLVVVNIGNGVGSGVTIDGELYRGESHIAGEIGHMTIDLNGEQCTCGNRGCLQTFISGPAIAKRAHKRIEQGEQTSLREVEQLTALAVYQAAEAGDQVAQDILHQTGTYIGVGLINLIHTLNPSQIVLTGGVTKAKDYLMPNVRATINERGLTMRAKQTTVSVSDLGDHSTALGAVALIIGELFATNGKLTNE</sequence>
<evidence type="ECO:0000256" key="2">
    <source>
        <dbReference type="ARBA" id="ARBA00006479"/>
    </source>
</evidence>
<dbReference type="InterPro" id="IPR049874">
    <property type="entry name" value="ROK_cs"/>
</dbReference>